<evidence type="ECO:0008006" key="11">
    <source>
        <dbReference type="Google" id="ProtNLM"/>
    </source>
</evidence>
<evidence type="ECO:0000256" key="8">
    <source>
        <dbReference type="ARBA" id="ARBA00023136"/>
    </source>
</evidence>
<sequence length="260" mass="27904">KERITEGFLVTGLLFPLTLPPTIPLWMVAVGVVVGTALGKEVFGGTGRNVFNPALVGRVFLSITFPIAMTTQWAIPLQGLWGGFSRYAVDAISSASPLITFKTTGELASYQNLFLGLIPGSLGETSKVLILLGGMFLIFTRISDWRIPLSYLASVALFSALGSILSPSQVAPPLFQLLSGGLLFGALFMATDPVTCPTTTQGRWIYGVGLGVITVVIRAFSGFVEGVMFSILFMNLFAPALDELIITWRFGKVKKPYKTG</sequence>
<feature type="transmembrane region" description="Helical" evidence="9">
    <location>
        <begin position="203"/>
        <end position="221"/>
    </location>
</feature>
<dbReference type="AlphaFoldDB" id="A0A0F9KAC0"/>
<feature type="transmembrane region" description="Helical" evidence="9">
    <location>
        <begin position="55"/>
        <end position="75"/>
    </location>
</feature>
<feature type="non-terminal residue" evidence="10">
    <location>
        <position position="1"/>
    </location>
</feature>
<dbReference type="InterPro" id="IPR011303">
    <property type="entry name" value="RnfD_bac"/>
</dbReference>
<keyword evidence="8 9" id="KW-0472">Membrane</keyword>
<evidence type="ECO:0000256" key="4">
    <source>
        <dbReference type="ARBA" id="ARBA00022643"/>
    </source>
</evidence>
<dbReference type="GO" id="GO:0005886">
    <property type="term" value="C:plasma membrane"/>
    <property type="evidence" value="ECO:0007669"/>
    <property type="project" value="TreeGrafter"/>
</dbReference>
<feature type="transmembrane region" description="Helical" evidence="9">
    <location>
        <begin position="227"/>
        <end position="248"/>
    </location>
</feature>
<feature type="transmembrane region" description="Helical" evidence="9">
    <location>
        <begin position="151"/>
        <end position="168"/>
    </location>
</feature>
<feature type="transmembrane region" description="Helical" evidence="9">
    <location>
        <begin position="113"/>
        <end position="139"/>
    </location>
</feature>
<organism evidence="10">
    <name type="scientific">marine sediment metagenome</name>
    <dbReference type="NCBI Taxonomy" id="412755"/>
    <lineage>
        <taxon>unclassified sequences</taxon>
        <taxon>metagenomes</taxon>
        <taxon>ecological metagenomes</taxon>
    </lineage>
</organism>
<accession>A0A0F9KAC0</accession>
<comment type="caution">
    <text evidence="10">The sequence shown here is derived from an EMBL/GenBank/DDBJ whole genome shotgun (WGS) entry which is preliminary data.</text>
</comment>
<feature type="transmembrane region" description="Helical" evidence="9">
    <location>
        <begin position="23"/>
        <end position="43"/>
    </location>
</feature>
<protein>
    <recommendedName>
        <fullName evidence="11">RnfABCDGE type electron transport complex subunit D</fullName>
    </recommendedName>
</protein>
<dbReference type="GO" id="GO:0022900">
    <property type="term" value="P:electron transport chain"/>
    <property type="evidence" value="ECO:0007669"/>
    <property type="project" value="InterPro"/>
</dbReference>
<dbReference type="Pfam" id="PF03116">
    <property type="entry name" value="NQR2_RnfD_RnfE"/>
    <property type="match status" value="1"/>
</dbReference>
<keyword evidence="4" id="KW-0288">FMN</keyword>
<dbReference type="PANTHER" id="PTHR30578">
    <property type="entry name" value="ELECTRON TRANSPORT COMPLEX PROTEIN RNFD"/>
    <property type="match status" value="1"/>
</dbReference>
<evidence type="ECO:0000256" key="6">
    <source>
        <dbReference type="ARBA" id="ARBA00022967"/>
    </source>
</evidence>
<reference evidence="10" key="1">
    <citation type="journal article" date="2015" name="Nature">
        <title>Complex archaea that bridge the gap between prokaryotes and eukaryotes.</title>
        <authorList>
            <person name="Spang A."/>
            <person name="Saw J.H."/>
            <person name="Jorgensen S.L."/>
            <person name="Zaremba-Niedzwiedzka K."/>
            <person name="Martijn J."/>
            <person name="Lind A.E."/>
            <person name="van Eijk R."/>
            <person name="Schleper C."/>
            <person name="Guy L."/>
            <person name="Ettema T.J."/>
        </authorList>
    </citation>
    <scope>NUCLEOTIDE SEQUENCE</scope>
</reference>
<dbReference type="InterPro" id="IPR004338">
    <property type="entry name" value="NqrB/RnfD"/>
</dbReference>
<feature type="transmembrane region" description="Helical" evidence="9">
    <location>
        <begin position="174"/>
        <end position="191"/>
    </location>
</feature>
<evidence type="ECO:0000256" key="5">
    <source>
        <dbReference type="ARBA" id="ARBA00022692"/>
    </source>
</evidence>
<dbReference type="PANTHER" id="PTHR30578:SF1">
    <property type="entry name" value="NA(+)-TRANSLOCATING NADH-QUINONE REDUCTASE SUBUNIT B"/>
    <property type="match status" value="1"/>
</dbReference>
<gene>
    <name evidence="10" type="ORF">LCGC14_1355660</name>
</gene>
<evidence type="ECO:0000256" key="3">
    <source>
        <dbReference type="ARBA" id="ARBA00022630"/>
    </source>
</evidence>
<keyword evidence="5 9" id="KW-0812">Transmembrane</keyword>
<dbReference type="NCBIfam" id="TIGR01946">
    <property type="entry name" value="rnfD"/>
    <property type="match status" value="1"/>
</dbReference>
<evidence type="ECO:0000313" key="10">
    <source>
        <dbReference type="EMBL" id="KKM78873.1"/>
    </source>
</evidence>
<keyword evidence="2" id="KW-0597">Phosphoprotein</keyword>
<dbReference type="EMBL" id="LAZR01008421">
    <property type="protein sequence ID" value="KKM78873.1"/>
    <property type="molecule type" value="Genomic_DNA"/>
</dbReference>
<evidence type="ECO:0000256" key="2">
    <source>
        <dbReference type="ARBA" id="ARBA00022553"/>
    </source>
</evidence>
<proteinExistence type="predicted"/>
<keyword evidence="3" id="KW-0285">Flavoprotein</keyword>
<evidence type="ECO:0000256" key="9">
    <source>
        <dbReference type="SAM" id="Phobius"/>
    </source>
</evidence>
<keyword evidence="1" id="KW-0813">Transport</keyword>
<dbReference type="GO" id="GO:0055085">
    <property type="term" value="P:transmembrane transport"/>
    <property type="evidence" value="ECO:0007669"/>
    <property type="project" value="InterPro"/>
</dbReference>
<evidence type="ECO:0000256" key="1">
    <source>
        <dbReference type="ARBA" id="ARBA00022448"/>
    </source>
</evidence>
<evidence type="ECO:0000256" key="7">
    <source>
        <dbReference type="ARBA" id="ARBA00022989"/>
    </source>
</evidence>
<keyword evidence="6" id="KW-1278">Translocase</keyword>
<name>A0A0F9KAC0_9ZZZZ</name>
<keyword evidence="7 9" id="KW-1133">Transmembrane helix</keyword>